<feature type="domain" description="CT398-like coiled coil hairpin" evidence="3">
    <location>
        <begin position="30"/>
        <end position="188"/>
    </location>
</feature>
<evidence type="ECO:0000259" key="2">
    <source>
        <dbReference type="Pfam" id="PF02591"/>
    </source>
</evidence>
<dbReference type="InterPro" id="IPR003743">
    <property type="entry name" value="Zf-RING_7"/>
</dbReference>
<dbReference type="RefSeq" id="WP_122627023.1">
    <property type="nucleotide sequence ID" value="NZ_UPPP01000061.1"/>
</dbReference>
<protein>
    <submittedName>
        <fullName evidence="4">Uncharacterized protein</fullName>
    </submittedName>
</protein>
<dbReference type="Proteomes" id="UP000277811">
    <property type="component" value="Unassembled WGS sequence"/>
</dbReference>
<dbReference type="OrthoDB" id="9795058at2"/>
<feature type="domain" description="C4-type zinc ribbon" evidence="2">
    <location>
        <begin position="200"/>
        <end position="229"/>
    </location>
</feature>
<dbReference type="EMBL" id="UPPP01000061">
    <property type="protein sequence ID" value="VBB06065.1"/>
    <property type="molecule type" value="Genomic_DNA"/>
</dbReference>
<feature type="coiled-coil region" evidence="1">
    <location>
        <begin position="93"/>
        <end position="173"/>
    </location>
</feature>
<name>A0A498R4L6_9FIRM</name>
<dbReference type="PANTHER" id="PTHR39082:SF1">
    <property type="entry name" value="SCAVENGER RECEPTOR CLASS A MEMBER 3"/>
    <property type="match status" value="1"/>
</dbReference>
<dbReference type="InterPro" id="IPR056003">
    <property type="entry name" value="CT398_CC_hairpin"/>
</dbReference>
<evidence type="ECO:0000313" key="4">
    <source>
        <dbReference type="EMBL" id="VBB06065.1"/>
    </source>
</evidence>
<dbReference type="Gene3D" id="1.10.287.1490">
    <property type="match status" value="1"/>
</dbReference>
<sequence>MKEDLQLLWQLQTFERQENLLKSRHQNICSEEVRQLWQEIKLLIQSVAADREKLVCMKKVCARQETDLSHIIQQYHQFETRLYSGEITNLKEMEQLKTKYDAAKRDIAMREEEVFEGMDESEKLMQKIIQDEKQIEEKKKEHLVKQQQISQEIALIETEVSQLQSQYDNVAAQVDPVVLSRYKALQRKTSYPLAKLENGVCGGCRMSVPAVQLSMTQDIVYCDNCGRILLIE</sequence>
<evidence type="ECO:0000256" key="1">
    <source>
        <dbReference type="SAM" id="Coils"/>
    </source>
</evidence>
<accession>A0A498R4L6</accession>
<organism evidence="4 5">
    <name type="scientific">Lucifera butyrica</name>
    <dbReference type="NCBI Taxonomy" id="1351585"/>
    <lineage>
        <taxon>Bacteria</taxon>
        <taxon>Bacillati</taxon>
        <taxon>Bacillota</taxon>
        <taxon>Negativicutes</taxon>
        <taxon>Veillonellales</taxon>
        <taxon>Veillonellaceae</taxon>
        <taxon>Lucifera</taxon>
    </lineage>
</organism>
<keyword evidence="5" id="KW-1185">Reference proteome</keyword>
<reference evidence="4 5" key="1">
    <citation type="submission" date="2018-06" db="EMBL/GenBank/DDBJ databases">
        <authorList>
            <person name="Strepis N."/>
        </authorList>
    </citation>
    <scope>NUCLEOTIDE SEQUENCE [LARGE SCALE GENOMIC DNA]</scope>
    <source>
        <strain evidence="4">LUCI</strain>
    </source>
</reference>
<dbReference type="Pfam" id="PF24481">
    <property type="entry name" value="CT398_CC"/>
    <property type="match status" value="1"/>
</dbReference>
<gene>
    <name evidence="4" type="ORF">LUCI_1276</name>
</gene>
<dbReference type="PANTHER" id="PTHR39082">
    <property type="entry name" value="PHOSPHOLIPASE C-BETA-2-RELATED"/>
    <property type="match status" value="1"/>
</dbReference>
<dbReference type="AlphaFoldDB" id="A0A498R4L6"/>
<evidence type="ECO:0000313" key="5">
    <source>
        <dbReference type="Proteomes" id="UP000277811"/>
    </source>
</evidence>
<dbReference type="Pfam" id="PF02591">
    <property type="entry name" value="Zn_ribbon_9"/>
    <property type="match status" value="1"/>
</dbReference>
<dbReference type="InterPro" id="IPR052376">
    <property type="entry name" value="Oxidative_Scav/Glycosyltrans"/>
</dbReference>
<keyword evidence="1" id="KW-0175">Coiled coil</keyword>
<proteinExistence type="predicted"/>
<evidence type="ECO:0000259" key="3">
    <source>
        <dbReference type="Pfam" id="PF24481"/>
    </source>
</evidence>